<comment type="similarity">
    <text evidence="2">Belongs to the HdrA family.</text>
</comment>
<dbReference type="STRING" id="485916.Dtox_1277"/>
<dbReference type="eggNOG" id="COG1148">
    <property type="taxonomic scope" value="Bacteria"/>
</dbReference>
<feature type="domain" description="4Fe-4S ferredoxin-type" evidence="9">
    <location>
        <begin position="102"/>
        <end position="132"/>
    </location>
</feature>
<dbReference type="InterPro" id="IPR039650">
    <property type="entry name" value="HdrA-like"/>
</dbReference>
<proteinExistence type="inferred from homology"/>
<evidence type="ECO:0000256" key="5">
    <source>
        <dbReference type="ARBA" id="ARBA00022827"/>
    </source>
</evidence>
<keyword evidence="5" id="KW-0285">Flavoprotein</keyword>
<dbReference type="Proteomes" id="UP000002217">
    <property type="component" value="Chromosome"/>
</dbReference>
<dbReference type="SUPFAM" id="SSF51971">
    <property type="entry name" value="Nucleotide-binding domain"/>
    <property type="match status" value="1"/>
</dbReference>
<dbReference type="InterPro" id="IPR036188">
    <property type="entry name" value="FAD/NAD-bd_sf"/>
</dbReference>
<keyword evidence="6" id="KW-0560">Oxidoreductase</keyword>
<sequence length="1005" mass="109360">MSTSKPVTGSVLVVGGGIAGIQASLDLAESGFYVYLVEKTPAIGGVMPMLDKTFPTNDCSMCILSPKLVECGGHLNVDVMTTSVVQDIKGEPGNFTVTILKKARFIDPLKCTGCGSCVEVCPKKVTDEFDQGLRDRRSIYKPYAQAFPNAFAIDGSSCLKIKKPKACGKCLEVCQAGAIDHTMQDEIVEINVGSVILCPGFEKFDAKLLSYYGYGKFAGVVTSLEFERLLSASGPFGGHLIRPADEREPKKVAWIQCVGSRNEKEGCGYCSAVCCMYAIKEAVIAKEHAHYPLDTTIFFMDMRTYGKDFEKYYNRAKEEHGVKFVRSRIYEVTENEDKNLVIRYSNEDGTITTDVFDMVVLSIGLKPNSDMVELANKVGIELNKYNFCEAKELTGVETSKEGIYVAGAFSGPRDIPETVIEASAAAGACAVQLASARGTLIKTMEYPEEINVYGEIPRTGVFICHCGINIGGVVNVPSAVEYAKTLPGVVYAQESLYVCSQDAQVQIKEKIAEYNLNRVVVASCTPRTHEPLFQKTLHEAGLNPYLFEMANIRDQCSWVHMHEPEKATVKAKDLVKMAVAKAQLLTPLYEQELDMDHGALVIGGGVSGMTNALNLAEQGYKVSIVERTEKLGGIANRITTGFKGEDIKGFVANLASKVNNHANIDVYLNSDLADVHGYLGNYLTKLTDGQEIKHGVTIIANGGMEYKPTEYLYGENDRVITQLELEEAMVSGDAKVKDAKNFVLINCVGSRDNERPYCSRVCCNKSIKLALKIKEKNPDANVFVLYRDIRSYGFFEDNYREARCKGVIFIRYSVDNKPVVEAVGDVIKVTVTDHVLGQPLEIEADIICLAAAIVPQKDNGKLSQFFKVPLNADGFFLEAHLKLRPVDFSTDGVFMCGLCHGPKSTEENVAQAKAAAARAGTALSKENVQAEGKIANINNKKCAGCGVCELVCPSKAIAVDTEKMIAVVNEALCKGCGACASSCRCGALNIKGFTNEQIVAMISAL</sequence>
<dbReference type="GO" id="GO:0016491">
    <property type="term" value="F:oxidoreductase activity"/>
    <property type="evidence" value="ECO:0007669"/>
    <property type="project" value="UniProtKB-KW"/>
</dbReference>
<dbReference type="Pfam" id="PF07992">
    <property type="entry name" value="Pyr_redox_2"/>
    <property type="match status" value="1"/>
</dbReference>
<dbReference type="PANTHER" id="PTHR43498">
    <property type="entry name" value="FERREDOXIN:COB-COM HETERODISULFIDE REDUCTASE SUBUNIT A"/>
    <property type="match status" value="1"/>
</dbReference>
<dbReference type="Pfam" id="PF13237">
    <property type="entry name" value="Fer4_10"/>
    <property type="match status" value="1"/>
</dbReference>
<evidence type="ECO:0000256" key="7">
    <source>
        <dbReference type="ARBA" id="ARBA00023004"/>
    </source>
</evidence>
<protein>
    <submittedName>
        <fullName evidence="10">4Fe-4S ferredoxin iron-sulfur binding domain protein</fullName>
    </submittedName>
</protein>
<keyword evidence="4" id="KW-0479">Metal-binding</keyword>
<evidence type="ECO:0000256" key="2">
    <source>
        <dbReference type="ARBA" id="ARBA00006561"/>
    </source>
</evidence>
<keyword evidence="5" id="KW-0274">FAD</keyword>
<feature type="domain" description="4Fe-4S ferredoxin-type" evidence="9">
    <location>
        <begin position="933"/>
        <end position="962"/>
    </location>
</feature>
<dbReference type="SUPFAM" id="SSF51905">
    <property type="entry name" value="FAD/NAD(P)-binding domain"/>
    <property type="match status" value="1"/>
</dbReference>
<evidence type="ECO:0000256" key="8">
    <source>
        <dbReference type="ARBA" id="ARBA00023014"/>
    </source>
</evidence>
<dbReference type="PANTHER" id="PTHR43498:SF1">
    <property type="entry name" value="COB--COM HETERODISULFIDE REDUCTASE IRON-SULFUR SUBUNIT A"/>
    <property type="match status" value="1"/>
</dbReference>
<name>C8W5H7_DESAS</name>
<feature type="domain" description="4Fe-4S ferredoxin-type" evidence="9">
    <location>
        <begin position="964"/>
        <end position="993"/>
    </location>
</feature>
<evidence type="ECO:0000256" key="1">
    <source>
        <dbReference type="ARBA" id="ARBA00001974"/>
    </source>
</evidence>
<evidence type="ECO:0000259" key="9">
    <source>
        <dbReference type="PROSITE" id="PS51379"/>
    </source>
</evidence>
<dbReference type="InterPro" id="IPR023753">
    <property type="entry name" value="FAD/NAD-binding_dom"/>
</dbReference>
<keyword evidence="7" id="KW-0408">Iron</keyword>
<dbReference type="Gene3D" id="3.50.50.60">
    <property type="entry name" value="FAD/NAD(P)-binding domain"/>
    <property type="match status" value="2"/>
</dbReference>
<dbReference type="PRINTS" id="PR00368">
    <property type="entry name" value="FADPNR"/>
</dbReference>
<evidence type="ECO:0000313" key="10">
    <source>
        <dbReference type="EMBL" id="ACV62159.1"/>
    </source>
</evidence>
<reference evidence="10 11" key="1">
    <citation type="journal article" date="2009" name="Stand. Genomic Sci.">
        <title>Complete genome sequence of Desulfotomaculum acetoxidans type strain (5575).</title>
        <authorList>
            <person name="Spring S."/>
            <person name="Lapidus A."/>
            <person name="Schroder M."/>
            <person name="Gleim D."/>
            <person name="Sims D."/>
            <person name="Meincke L."/>
            <person name="Glavina Del Rio T."/>
            <person name="Tice H."/>
            <person name="Copeland A."/>
            <person name="Cheng J.F."/>
            <person name="Lucas S."/>
            <person name="Chen F."/>
            <person name="Nolan M."/>
            <person name="Bruce D."/>
            <person name="Goodwin L."/>
            <person name="Pitluck S."/>
            <person name="Ivanova N."/>
            <person name="Mavromatis K."/>
            <person name="Mikhailova N."/>
            <person name="Pati A."/>
            <person name="Chen A."/>
            <person name="Palaniappan K."/>
            <person name="Land M."/>
            <person name="Hauser L."/>
            <person name="Chang Y.J."/>
            <person name="Jeffries C.D."/>
            <person name="Chain P."/>
            <person name="Saunders E."/>
            <person name="Brettin T."/>
            <person name="Detter J.C."/>
            <person name="Goker M."/>
            <person name="Bristow J."/>
            <person name="Eisen J.A."/>
            <person name="Markowitz V."/>
            <person name="Hugenholtz P."/>
            <person name="Kyrpides N.C."/>
            <person name="Klenk H.P."/>
            <person name="Han C."/>
        </authorList>
    </citation>
    <scope>NUCLEOTIDE SEQUENCE [LARGE SCALE GENOMIC DNA]</scope>
    <source>
        <strain evidence="11">ATCC 49208 / DSM 771 / VKM B-1644</strain>
    </source>
</reference>
<dbReference type="AlphaFoldDB" id="C8W5H7"/>
<dbReference type="InterPro" id="IPR017900">
    <property type="entry name" value="4Fe4S_Fe_S_CS"/>
</dbReference>
<dbReference type="SUPFAM" id="SSF54862">
    <property type="entry name" value="4Fe-4S ferredoxins"/>
    <property type="match status" value="1"/>
</dbReference>
<keyword evidence="8" id="KW-0411">Iron-sulfur</keyword>
<evidence type="ECO:0000256" key="3">
    <source>
        <dbReference type="ARBA" id="ARBA00022485"/>
    </source>
</evidence>
<dbReference type="RefSeq" id="WP_015756874.1">
    <property type="nucleotide sequence ID" value="NC_013216.1"/>
</dbReference>
<dbReference type="PROSITE" id="PS00198">
    <property type="entry name" value="4FE4S_FER_1"/>
    <property type="match status" value="2"/>
</dbReference>
<dbReference type="Pfam" id="PF12831">
    <property type="entry name" value="FAD_oxidored"/>
    <property type="match status" value="1"/>
</dbReference>
<dbReference type="Pfam" id="PF13450">
    <property type="entry name" value="NAD_binding_8"/>
    <property type="match status" value="1"/>
</dbReference>
<organism evidence="10 11">
    <name type="scientific">Desulfofarcimen acetoxidans (strain ATCC 49208 / DSM 771 / KCTC 5769 / VKM B-1644 / 5575)</name>
    <name type="common">Desulfotomaculum acetoxidans</name>
    <dbReference type="NCBI Taxonomy" id="485916"/>
    <lineage>
        <taxon>Bacteria</taxon>
        <taxon>Bacillati</taxon>
        <taxon>Bacillota</taxon>
        <taxon>Clostridia</taxon>
        <taxon>Eubacteriales</taxon>
        <taxon>Peptococcaceae</taxon>
        <taxon>Desulfofarcimen</taxon>
    </lineage>
</organism>
<gene>
    <name evidence="10" type="ordered locus">Dtox_1277</name>
</gene>
<dbReference type="PROSITE" id="PS51379">
    <property type="entry name" value="4FE4S_FER_2"/>
    <property type="match status" value="3"/>
</dbReference>
<evidence type="ECO:0000313" key="11">
    <source>
        <dbReference type="Proteomes" id="UP000002217"/>
    </source>
</evidence>
<comment type="cofactor">
    <cofactor evidence="1">
        <name>FAD</name>
        <dbReference type="ChEBI" id="CHEBI:57692"/>
    </cofactor>
</comment>
<dbReference type="GO" id="GO:0046872">
    <property type="term" value="F:metal ion binding"/>
    <property type="evidence" value="ECO:0007669"/>
    <property type="project" value="UniProtKB-KW"/>
</dbReference>
<keyword evidence="11" id="KW-1185">Reference proteome</keyword>
<evidence type="ECO:0000256" key="6">
    <source>
        <dbReference type="ARBA" id="ARBA00023002"/>
    </source>
</evidence>
<keyword evidence="3" id="KW-0004">4Fe-4S</keyword>
<dbReference type="InterPro" id="IPR017896">
    <property type="entry name" value="4Fe4S_Fe-S-bd"/>
</dbReference>
<dbReference type="HOGENOM" id="CLU_004231_2_0_9"/>
<dbReference type="GO" id="GO:0051539">
    <property type="term" value="F:4 iron, 4 sulfur cluster binding"/>
    <property type="evidence" value="ECO:0007669"/>
    <property type="project" value="UniProtKB-KW"/>
</dbReference>
<dbReference type="Gene3D" id="3.30.70.20">
    <property type="match status" value="2"/>
</dbReference>
<dbReference type="KEGG" id="dae:Dtox_1277"/>
<dbReference type="OrthoDB" id="135003at2"/>
<accession>C8W5H7</accession>
<dbReference type="EMBL" id="CP001720">
    <property type="protein sequence ID" value="ACV62159.1"/>
    <property type="molecule type" value="Genomic_DNA"/>
</dbReference>
<dbReference type="Pfam" id="PF00037">
    <property type="entry name" value="Fer4"/>
    <property type="match status" value="1"/>
</dbReference>
<dbReference type="Gene3D" id="3.40.50.720">
    <property type="entry name" value="NAD(P)-binding Rossmann-like Domain"/>
    <property type="match status" value="1"/>
</dbReference>
<evidence type="ECO:0000256" key="4">
    <source>
        <dbReference type="ARBA" id="ARBA00022723"/>
    </source>
</evidence>